<organism evidence="1">
    <name type="scientific">marine metagenome</name>
    <dbReference type="NCBI Taxonomy" id="408172"/>
    <lineage>
        <taxon>unclassified sequences</taxon>
        <taxon>metagenomes</taxon>
        <taxon>ecological metagenomes</taxon>
    </lineage>
</organism>
<sequence>MKIFIIIILFASICFGIRPDYFQQHVAYDIEVTLDDSAHTLQAFEKIVYTNNSPDTLDFIWFHIWPNAYKNTETAFAKQRERFLNTSFIFSEEKKRGYIDSLDFKIDGVETTWEFHPDWIDVTKVQLPQSLKPGGIVTIETPFFVKLPKVFSRLGHTGKHY</sequence>
<dbReference type="AlphaFoldDB" id="A0A382BQG5"/>
<evidence type="ECO:0008006" key="2">
    <source>
        <dbReference type="Google" id="ProtNLM"/>
    </source>
</evidence>
<proteinExistence type="predicted"/>
<gene>
    <name evidence="1" type="ORF">METZ01_LOCUS168645</name>
</gene>
<evidence type="ECO:0000313" key="1">
    <source>
        <dbReference type="EMBL" id="SVB15791.1"/>
    </source>
</evidence>
<name>A0A382BQG5_9ZZZZ</name>
<dbReference type="EMBL" id="UINC01030805">
    <property type="protein sequence ID" value="SVB15791.1"/>
    <property type="molecule type" value="Genomic_DNA"/>
</dbReference>
<accession>A0A382BQG5</accession>
<feature type="non-terminal residue" evidence="1">
    <location>
        <position position="1"/>
    </location>
</feature>
<feature type="non-terminal residue" evidence="1">
    <location>
        <position position="161"/>
    </location>
</feature>
<reference evidence="1" key="1">
    <citation type="submission" date="2018-05" db="EMBL/GenBank/DDBJ databases">
        <authorList>
            <person name="Lanie J.A."/>
            <person name="Ng W.-L."/>
            <person name="Kazmierczak K.M."/>
            <person name="Andrzejewski T.M."/>
            <person name="Davidsen T.M."/>
            <person name="Wayne K.J."/>
            <person name="Tettelin H."/>
            <person name="Glass J.I."/>
            <person name="Rusch D."/>
            <person name="Podicherti R."/>
            <person name="Tsui H.-C.T."/>
            <person name="Winkler M.E."/>
        </authorList>
    </citation>
    <scope>NUCLEOTIDE SEQUENCE</scope>
</reference>
<protein>
    <recommendedName>
        <fullName evidence="2">Peptidase M1 membrane alanine aminopeptidase domain-containing protein</fullName>
    </recommendedName>
</protein>